<dbReference type="eggNOG" id="KOG1622">
    <property type="taxonomic scope" value="Eukaryota"/>
</dbReference>
<name>L5MHD8_MYODS</name>
<protein>
    <submittedName>
        <fullName evidence="1">GMP synthase [glutamine-hydrolyzing]</fullName>
    </submittedName>
</protein>
<dbReference type="AlphaFoldDB" id="L5MHD8"/>
<evidence type="ECO:0000313" key="2">
    <source>
        <dbReference type="Proteomes" id="UP000010556"/>
    </source>
</evidence>
<dbReference type="Proteomes" id="UP000010556">
    <property type="component" value="Unassembled WGS sequence"/>
</dbReference>
<dbReference type="Gene3D" id="3.30.300.10">
    <property type="match status" value="2"/>
</dbReference>
<proteinExistence type="predicted"/>
<dbReference type="SUPFAM" id="SSF54810">
    <property type="entry name" value="GMP synthetase C-terminal dimerisation domain"/>
    <property type="match status" value="1"/>
</dbReference>
<sequence>MAGECSNSSGSLSGLRGSAKDVRLTGDCRSYSYVCGISSKDEPDWESLIFLARLIPRMCHNINRVVYIFGPPVKEPPTDVTPTFLTTGVLSTLRQADFEAQNILRESGYAGKISQMPVILTPLHFDRDPLQKQPSCQRSVVIRTFITSDFMTGIPATPGNEIPVEHQHVHQASDADENSVHENSKVFSFEDSRITRNLTSNVDIAP</sequence>
<keyword evidence="2" id="KW-1185">Reference proteome</keyword>
<reference evidence="2" key="1">
    <citation type="journal article" date="2013" name="Science">
        <title>Comparative analysis of bat genomes provides insight into the evolution of flight and immunity.</title>
        <authorList>
            <person name="Zhang G."/>
            <person name="Cowled C."/>
            <person name="Shi Z."/>
            <person name="Huang Z."/>
            <person name="Bishop-Lilly K.A."/>
            <person name="Fang X."/>
            <person name="Wynne J.W."/>
            <person name="Xiong Z."/>
            <person name="Baker M.L."/>
            <person name="Zhao W."/>
            <person name="Tachedjian M."/>
            <person name="Zhu Y."/>
            <person name="Zhou P."/>
            <person name="Jiang X."/>
            <person name="Ng J."/>
            <person name="Yang L."/>
            <person name="Wu L."/>
            <person name="Xiao J."/>
            <person name="Feng Y."/>
            <person name="Chen Y."/>
            <person name="Sun X."/>
            <person name="Zhang Y."/>
            <person name="Marsh G.A."/>
            <person name="Crameri G."/>
            <person name="Broder C.C."/>
            <person name="Frey K.G."/>
            <person name="Wang L.F."/>
            <person name="Wang J."/>
        </authorList>
    </citation>
    <scope>NUCLEOTIDE SEQUENCE [LARGE SCALE GENOMIC DNA]</scope>
</reference>
<dbReference type="EMBL" id="KB100182">
    <property type="protein sequence ID" value="ELK37685.1"/>
    <property type="molecule type" value="Genomic_DNA"/>
</dbReference>
<gene>
    <name evidence="1" type="ORF">MDA_GLEAN10017689</name>
</gene>
<evidence type="ECO:0000313" key="1">
    <source>
        <dbReference type="EMBL" id="ELK37685.1"/>
    </source>
</evidence>
<organism evidence="1 2">
    <name type="scientific">Myotis davidii</name>
    <name type="common">David's myotis</name>
    <dbReference type="NCBI Taxonomy" id="225400"/>
    <lineage>
        <taxon>Eukaryota</taxon>
        <taxon>Metazoa</taxon>
        <taxon>Chordata</taxon>
        <taxon>Craniata</taxon>
        <taxon>Vertebrata</taxon>
        <taxon>Euteleostomi</taxon>
        <taxon>Mammalia</taxon>
        <taxon>Eutheria</taxon>
        <taxon>Laurasiatheria</taxon>
        <taxon>Chiroptera</taxon>
        <taxon>Yangochiroptera</taxon>
        <taxon>Vespertilionidae</taxon>
        <taxon>Myotis</taxon>
    </lineage>
</organism>
<accession>L5MHD8</accession>